<dbReference type="PANTHER" id="PTHR10629">
    <property type="entry name" value="CYTOSINE-SPECIFIC METHYLTRANSFERASE"/>
    <property type="match status" value="1"/>
</dbReference>
<dbReference type="PROSITE" id="PS51679">
    <property type="entry name" value="SAM_MT_C5"/>
    <property type="match status" value="1"/>
</dbReference>
<dbReference type="NCBIfam" id="TIGR00675">
    <property type="entry name" value="dcm"/>
    <property type="match status" value="1"/>
</dbReference>
<keyword evidence="4" id="KW-0680">Restriction system</keyword>
<name>A0A968GGP7_9SPIO</name>
<keyword evidence="2 6" id="KW-0808">Transferase</keyword>
<dbReference type="InterPro" id="IPR018117">
    <property type="entry name" value="C5_DNA_meth_AS"/>
</dbReference>
<protein>
    <recommendedName>
        <fullName evidence="8">Cytosine-specific methyltransferase</fullName>
        <ecNumber evidence="8">2.1.1.37</ecNumber>
    </recommendedName>
</protein>
<sequence length="339" mass="38497">MNIISLFSGAGGMDLGFQKAGFRVIWANEYDKSIWETYEKNHLSPLDKRDIREINSNEIPACDGIIGGPPCQSWSAAGMLRGINDLRGQLFYEFIRILKDKQPKFFVAENVTGMLADLHQDAVKRILADFTKAGYQTHIKVLNANHFGVAQDRKRVFYVGFRRDLTIPFAWPEPLLSRPTLSDAIADLQASALPASEGNKHQQHLPIANHEYMTGGFSTLYMSRNRVRGWDEPSFTIQAGGRHAPLHPQAPKMLFVDKDKRIFLPGHEHLYRRLTVRECARIQSFPDDFIFHYRDIAHGYKMVGNAVPVTLAYHLGKAIYQALAHAKPSTKRKKKEIKP</sequence>
<dbReference type="GO" id="GO:0009307">
    <property type="term" value="P:DNA restriction-modification system"/>
    <property type="evidence" value="ECO:0007669"/>
    <property type="project" value="UniProtKB-KW"/>
</dbReference>
<evidence type="ECO:0000256" key="2">
    <source>
        <dbReference type="ARBA" id="ARBA00022679"/>
    </source>
</evidence>
<evidence type="ECO:0000256" key="5">
    <source>
        <dbReference type="ARBA" id="ARBA00047422"/>
    </source>
</evidence>
<dbReference type="EMBL" id="JAATLM010000001">
    <property type="protein sequence ID" value="NIZ69987.1"/>
    <property type="molecule type" value="Genomic_DNA"/>
</dbReference>
<evidence type="ECO:0000256" key="4">
    <source>
        <dbReference type="ARBA" id="ARBA00022747"/>
    </source>
</evidence>
<dbReference type="InterPro" id="IPR031303">
    <property type="entry name" value="C5_meth_CS"/>
</dbReference>
<dbReference type="CDD" id="cd00315">
    <property type="entry name" value="Cyt_C5_DNA_methylase"/>
    <property type="match status" value="1"/>
</dbReference>
<dbReference type="EC" id="2.1.1.37" evidence="8"/>
<evidence type="ECO:0000313" key="10">
    <source>
        <dbReference type="Proteomes" id="UP000778951"/>
    </source>
</evidence>
<keyword evidence="3 6" id="KW-0949">S-adenosyl-L-methionine</keyword>
<dbReference type="PROSITE" id="PS00094">
    <property type="entry name" value="C5_MTASE_1"/>
    <property type="match status" value="1"/>
</dbReference>
<dbReference type="Gene3D" id="3.40.50.150">
    <property type="entry name" value="Vaccinia Virus protein VP39"/>
    <property type="match status" value="1"/>
</dbReference>
<dbReference type="RefSeq" id="WP_167696054.1">
    <property type="nucleotide sequence ID" value="NZ_CP118181.1"/>
</dbReference>
<feature type="active site" evidence="6">
    <location>
        <position position="71"/>
    </location>
</feature>
<dbReference type="Proteomes" id="UP000778951">
    <property type="component" value="Unassembled WGS sequence"/>
</dbReference>
<dbReference type="InterPro" id="IPR050390">
    <property type="entry name" value="C5-Methyltransferase"/>
</dbReference>
<organism evidence="9 10">
    <name type="scientific">Entomospira culicis</name>
    <dbReference type="NCBI Taxonomy" id="2719989"/>
    <lineage>
        <taxon>Bacteria</taxon>
        <taxon>Pseudomonadati</taxon>
        <taxon>Spirochaetota</taxon>
        <taxon>Spirochaetia</taxon>
        <taxon>Spirochaetales</taxon>
        <taxon>Spirochaetaceae</taxon>
        <taxon>Entomospira</taxon>
    </lineage>
</organism>
<dbReference type="Pfam" id="PF00145">
    <property type="entry name" value="DNA_methylase"/>
    <property type="match status" value="1"/>
</dbReference>
<evidence type="ECO:0000256" key="3">
    <source>
        <dbReference type="ARBA" id="ARBA00022691"/>
    </source>
</evidence>
<gene>
    <name evidence="9" type="ORF">HCT48_07180</name>
</gene>
<dbReference type="AlphaFoldDB" id="A0A968GGP7"/>
<dbReference type="Gene3D" id="3.90.120.10">
    <property type="entry name" value="DNA Methylase, subunit A, domain 2"/>
    <property type="match status" value="1"/>
</dbReference>
<dbReference type="PANTHER" id="PTHR10629:SF52">
    <property type="entry name" value="DNA (CYTOSINE-5)-METHYLTRANSFERASE 1"/>
    <property type="match status" value="1"/>
</dbReference>
<accession>A0A968GGP7</accession>
<dbReference type="PROSITE" id="PS00095">
    <property type="entry name" value="C5_MTASE_2"/>
    <property type="match status" value="1"/>
</dbReference>
<dbReference type="GO" id="GO:0044027">
    <property type="term" value="P:negative regulation of gene expression via chromosomal CpG island methylation"/>
    <property type="evidence" value="ECO:0007669"/>
    <property type="project" value="TreeGrafter"/>
</dbReference>
<comment type="similarity">
    <text evidence="6 7">Belongs to the class I-like SAM-binding methyltransferase superfamily. C5-methyltransferase family.</text>
</comment>
<comment type="catalytic activity">
    <reaction evidence="5 8">
        <text>a 2'-deoxycytidine in DNA + S-adenosyl-L-methionine = a 5-methyl-2'-deoxycytidine in DNA + S-adenosyl-L-homocysteine + H(+)</text>
        <dbReference type="Rhea" id="RHEA:13681"/>
        <dbReference type="Rhea" id="RHEA-COMP:11369"/>
        <dbReference type="Rhea" id="RHEA-COMP:11370"/>
        <dbReference type="ChEBI" id="CHEBI:15378"/>
        <dbReference type="ChEBI" id="CHEBI:57856"/>
        <dbReference type="ChEBI" id="CHEBI:59789"/>
        <dbReference type="ChEBI" id="CHEBI:85452"/>
        <dbReference type="ChEBI" id="CHEBI:85454"/>
        <dbReference type="EC" id="2.1.1.37"/>
    </reaction>
</comment>
<proteinExistence type="inferred from homology"/>
<reference evidence="9" key="1">
    <citation type="submission" date="2020-03" db="EMBL/GenBank/DDBJ databases">
        <title>Spirochaetal bacteria isolated from arthropods constitute a novel genus Entomospira genus novum within the order Spirochaetales.</title>
        <authorList>
            <person name="Grana-Miraglia L."/>
            <person name="Sikutova S."/>
            <person name="Fingerle V."/>
            <person name="Sing A."/>
            <person name="Castillo-Ramirez S."/>
            <person name="Margos G."/>
            <person name="Rudolf I."/>
        </authorList>
    </citation>
    <scope>NUCLEOTIDE SEQUENCE</scope>
    <source>
        <strain evidence="9">BR149</strain>
    </source>
</reference>
<dbReference type="InterPro" id="IPR029063">
    <property type="entry name" value="SAM-dependent_MTases_sf"/>
</dbReference>
<evidence type="ECO:0000256" key="7">
    <source>
        <dbReference type="RuleBase" id="RU000416"/>
    </source>
</evidence>
<dbReference type="GO" id="GO:0003886">
    <property type="term" value="F:DNA (cytosine-5-)-methyltransferase activity"/>
    <property type="evidence" value="ECO:0007669"/>
    <property type="project" value="UniProtKB-EC"/>
</dbReference>
<dbReference type="SUPFAM" id="SSF53335">
    <property type="entry name" value="S-adenosyl-L-methionine-dependent methyltransferases"/>
    <property type="match status" value="1"/>
</dbReference>
<dbReference type="InterPro" id="IPR001525">
    <property type="entry name" value="C5_MeTfrase"/>
</dbReference>
<comment type="caution">
    <text evidence="9">The sequence shown here is derived from an EMBL/GenBank/DDBJ whole genome shotgun (WGS) entry which is preliminary data.</text>
</comment>
<dbReference type="GO" id="GO:0003677">
    <property type="term" value="F:DNA binding"/>
    <property type="evidence" value="ECO:0007669"/>
    <property type="project" value="TreeGrafter"/>
</dbReference>
<dbReference type="GO" id="GO:0032259">
    <property type="term" value="P:methylation"/>
    <property type="evidence" value="ECO:0007669"/>
    <property type="project" value="UniProtKB-KW"/>
</dbReference>
<keyword evidence="1 6" id="KW-0489">Methyltransferase</keyword>
<evidence type="ECO:0000313" key="9">
    <source>
        <dbReference type="EMBL" id="NIZ69987.1"/>
    </source>
</evidence>
<dbReference type="PRINTS" id="PR00105">
    <property type="entry name" value="C5METTRFRASE"/>
</dbReference>
<keyword evidence="10" id="KW-1185">Reference proteome</keyword>
<evidence type="ECO:0000256" key="1">
    <source>
        <dbReference type="ARBA" id="ARBA00022603"/>
    </source>
</evidence>
<evidence type="ECO:0000256" key="6">
    <source>
        <dbReference type="PROSITE-ProRule" id="PRU01016"/>
    </source>
</evidence>
<evidence type="ECO:0000256" key="8">
    <source>
        <dbReference type="RuleBase" id="RU000417"/>
    </source>
</evidence>